<dbReference type="SUPFAM" id="SSF82771">
    <property type="entry name" value="GIY-YIG endonuclease"/>
    <property type="match status" value="1"/>
</dbReference>
<dbReference type="Gene3D" id="3.40.1440.10">
    <property type="entry name" value="GIY-YIG endonuclease"/>
    <property type="match status" value="1"/>
</dbReference>
<organism evidence="2 3">
    <name type="scientific">Candidatus Desulfatibia profunda</name>
    <dbReference type="NCBI Taxonomy" id="2841695"/>
    <lineage>
        <taxon>Bacteria</taxon>
        <taxon>Pseudomonadati</taxon>
        <taxon>Thermodesulfobacteriota</taxon>
        <taxon>Desulfobacteria</taxon>
        <taxon>Desulfobacterales</taxon>
        <taxon>Desulfobacterales incertae sedis</taxon>
        <taxon>Candidatus Desulfatibia</taxon>
    </lineage>
</organism>
<evidence type="ECO:0000313" key="3">
    <source>
        <dbReference type="Proteomes" id="UP000603434"/>
    </source>
</evidence>
<dbReference type="InterPro" id="IPR000305">
    <property type="entry name" value="GIY-YIG_endonuc"/>
</dbReference>
<evidence type="ECO:0000259" key="1">
    <source>
        <dbReference type="PROSITE" id="PS50164"/>
    </source>
</evidence>
<comment type="caution">
    <text evidence="2">The sequence shown here is derived from an EMBL/GenBank/DDBJ whole genome shotgun (WGS) entry which is preliminary data.</text>
</comment>
<reference evidence="2 3" key="1">
    <citation type="submission" date="2020-08" db="EMBL/GenBank/DDBJ databases">
        <title>Bridging the membrane lipid divide: bacteria of the FCB group superphylum have the potential to synthesize archaeal ether lipids.</title>
        <authorList>
            <person name="Villanueva L."/>
            <person name="Von Meijenfeldt F.A.B."/>
            <person name="Westbye A.B."/>
            <person name="Yadav S."/>
            <person name="Hopmans E.C."/>
            <person name="Dutilh B.E."/>
            <person name="Sinninghe Damste J.S."/>
        </authorList>
    </citation>
    <scope>NUCLEOTIDE SEQUENCE [LARGE SCALE GENOMIC DNA]</scope>
    <source>
        <strain evidence="2">NIOZ-UU30</strain>
    </source>
</reference>
<dbReference type="InterPro" id="IPR035901">
    <property type="entry name" value="GIY-YIG_endonuc_sf"/>
</dbReference>
<evidence type="ECO:0000313" key="2">
    <source>
        <dbReference type="EMBL" id="MBC8362905.1"/>
    </source>
</evidence>
<dbReference type="EMBL" id="JACNJH010000231">
    <property type="protein sequence ID" value="MBC8362905.1"/>
    <property type="molecule type" value="Genomic_DNA"/>
</dbReference>
<dbReference type="AlphaFoldDB" id="A0A8J6NUE0"/>
<sequence length="59" mass="6826">MVTLYVLKGETGNRYVGITNDLSRRIKEHRSQRSKGGQLLEDFSLLYTEIFDDYVTARA</sequence>
<feature type="domain" description="GIY-YIG" evidence="1">
    <location>
        <begin position="1"/>
        <end position="59"/>
    </location>
</feature>
<proteinExistence type="predicted"/>
<dbReference type="PROSITE" id="PS50164">
    <property type="entry name" value="GIY_YIG"/>
    <property type="match status" value="1"/>
</dbReference>
<protein>
    <submittedName>
        <fullName evidence="2">GIY-YIG nuclease family protein</fullName>
    </submittedName>
</protein>
<dbReference type="Proteomes" id="UP000603434">
    <property type="component" value="Unassembled WGS sequence"/>
</dbReference>
<accession>A0A8J6NUE0</accession>
<dbReference type="Pfam" id="PF01541">
    <property type="entry name" value="GIY-YIG"/>
    <property type="match status" value="1"/>
</dbReference>
<name>A0A8J6NUE0_9BACT</name>
<gene>
    <name evidence="2" type="ORF">H8E23_16090</name>
</gene>